<evidence type="ECO:0000256" key="3">
    <source>
        <dbReference type="ARBA" id="ARBA00022692"/>
    </source>
</evidence>
<evidence type="ECO:0000256" key="1">
    <source>
        <dbReference type="ARBA" id="ARBA00004651"/>
    </source>
</evidence>
<keyword evidence="3 6" id="KW-0812">Transmembrane</keyword>
<evidence type="ECO:0000256" key="5">
    <source>
        <dbReference type="ARBA" id="ARBA00023136"/>
    </source>
</evidence>
<organism evidence="8 9">
    <name type="scientific">Nocardiopsis rhodophaea</name>
    <dbReference type="NCBI Taxonomy" id="280238"/>
    <lineage>
        <taxon>Bacteria</taxon>
        <taxon>Bacillati</taxon>
        <taxon>Actinomycetota</taxon>
        <taxon>Actinomycetes</taxon>
        <taxon>Streptosporangiales</taxon>
        <taxon>Nocardiopsidaceae</taxon>
        <taxon>Nocardiopsis</taxon>
    </lineage>
</organism>
<sequence length="84" mass="9081">MFTDETTLLANTDPWGSVAVLTLVGLVVVAYFAFIIAAFLGSLTSRLEGGMKLVWAIFIICAPFLGALCWFAIGRRNAANVARR</sequence>
<comment type="caution">
    <text evidence="8">The sequence shown here is derived from an EMBL/GenBank/DDBJ whole genome shotgun (WGS) entry which is preliminary data.</text>
</comment>
<feature type="transmembrane region" description="Helical" evidence="6">
    <location>
        <begin position="20"/>
        <end position="41"/>
    </location>
</feature>
<keyword evidence="4 6" id="KW-1133">Transmembrane helix</keyword>
<comment type="subcellular location">
    <subcellularLocation>
        <location evidence="1">Cell membrane</location>
        <topology evidence="1">Multi-pass membrane protein</topology>
    </subcellularLocation>
</comment>
<evidence type="ECO:0000259" key="7">
    <source>
        <dbReference type="Pfam" id="PF13396"/>
    </source>
</evidence>
<dbReference type="Pfam" id="PF13396">
    <property type="entry name" value="PLDc_N"/>
    <property type="match status" value="1"/>
</dbReference>
<evidence type="ECO:0000313" key="8">
    <source>
        <dbReference type="EMBL" id="GAA2010268.1"/>
    </source>
</evidence>
<keyword evidence="2" id="KW-1003">Cell membrane</keyword>
<name>A0ABP5EWZ5_9ACTN</name>
<feature type="transmembrane region" description="Helical" evidence="6">
    <location>
        <begin position="53"/>
        <end position="73"/>
    </location>
</feature>
<gene>
    <name evidence="8" type="ORF">GCM10009799_42970</name>
</gene>
<protein>
    <recommendedName>
        <fullName evidence="7">Cardiolipin synthase N-terminal domain-containing protein</fullName>
    </recommendedName>
</protein>
<evidence type="ECO:0000256" key="6">
    <source>
        <dbReference type="SAM" id="Phobius"/>
    </source>
</evidence>
<accession>A0ABP5EWZ5</accession>
<keyword evidence="5 6" id="KW-0472">Membrane</keyword>
<dbReference type="InterPro" id="IPR027379">
    <property type="entry name" value="CLS_N"/>
</dbReference>
<keyword evidence="9" id="KW-1185">Reference proteome</keyword>
<feature type="domain" description="Cardiolipin synthase N-terminal" evidence="7">
    <location>
        <begin position="33"/>
        <end position="75"/>
    </location>
</feature>
<proteinExistence type="predicted"/>
<evidence type="ECO:0000313" key="9">
    <source>
        <dbReference type="Proteomes" id="UP001501585"/>
    </source>
</evidence>
<reference evidence="9" key="1">
    <citation type="journal article" date="2019" name="Int. J. Syst. Evol. Microbiol.">
        <title>The Global Catalogue of Microorganisms (GCM) 10K type strain sequencing project: providing services to taxonomists for standard genome sequencing and annotation.</title>
        <authorList>
            <consortium name="The Broad Institute Genomics Platform"/>
            <consortium name="The Broad Institute Genome Sequencing Center for Infectious Disease"/>
            <person name="Wu L."/>
            <person name="Ma J."/>
        </authorList>
    </citation>
    <scope>NUCLEOTIDE SEQUENCE [LARGE SCALE GENOMIC DNA]</scope>
    <source>
        <strain evidence="9">JCM 15313</strain>
    </source>
</reference>
<dbReference type="EMBL" id="BAAAPC010000021">
    <property type="protein sequence ID" value="GAA2010268.1"/>
    <property type="molecule type" value="Genomic_DNA"/>
</dbReference>
<dbReference type="Proteomes" id="UP001501585">
    <property type="component" value="Unassembled WGS sequence"/>
</dbReference>
<evidence type="ECO:0000256" key="2">
    <source>
        <dbReference type="ARBA" id="ARBA00022475"/>
    </source>
</evidence>
<evidence type="ECO:0000256" key="4">
    <source>
        <dbReference type="ARBA" id="ARBA00022989"/>
    </source>
</evidence>